<dbReference type="GeneID" id="66991419"/>
<reference evidence="2" key="1">
    <citation type="journal article" date="2015" name="Genome Announc.">
        <title>Draft Genome Sequence of the Pathogenic Filamentous Fungus Aspergillus udagawae Strain IFM 46973T.</title>
        <authorList>
            <person name="Kusuya Y."/>
            <person name="Takahashi-Nakaguchi A."/>
            <person name="Takahashi H."/>
            <person name="Yaguchi T."/>
        </authorList>
    </citation>
    <scope>NUCLEOTIDE SEQUENCE</scope>
    <source>
        <strain evidence="2">IFM 46973</strain>
    </source>
</reference>
<protein>
    <submittedName>
        <fullName evidence="2">Uncharacterized protein</fullName>
    </submittedName>
</protein>
<keyword evidence="1" id="KW-0378">Hydrolase</keyword>
<organism evidence="2 3">
    <name type="scientific">Aspergillus udagawae</name>
    <dbReference type="NCBI Taxonomy" id="91492"/>
    <lineage>
        <taxon>Eukaryota</taxon>
        <taxon>Fungi</taxon>
        <taxon>Dikarya</taxon>
        <taxon>Ascomycota</taxon>
        <taxon>Pezizomycotina</taxon>
        <taxon>Eurotiomycetes</taxon>
        <taxon>Eurotiomycetidae</taxon>
        <taxon>Eurotiales</taxon>
        <taxon>Aspergillaceae</taxon>
        <taxon>Aspergillus</taxon>
        <taxon>Aspergillus subgen. Fumigati</taxon>
    </lineage>
</organism>
<proteinExistence type="predicted"/>
<evidence type="ECO:0000313" key="2">
    <source>
        <dbReference type="EMBL" id="GIC87559.1"/>
    </source>
</evidence>
<accession>A0A8E0QQG5</accession>
<dbReference type="Gene3D" id="3.40.50.1820">
    <property type="entry name" value="alpha/beta hydrolase"/>
    <property type="match status" value="1"/>
</dbReference>
<dbReference type="PANTHER" id="PTHR34853">
    <property type="match status" value="1"/>
</dbReference>
<dbReference type="Proteomes" id="UP000036893">
    <property type="component" value="Unassembled WGS sequence"/>
</dbReference>
<dbReference type="GO" id="GO:0004806">
    <property type="term" value="F:triacylglycerol lipase activity"/>
    <property type="evidence" value="ECO:0007669"/>
    <property type="project" value="InterPro"/>
</dbReference>
<dbReference type="AlphaFoldDB" id="A0A8E0QQG5"/>
<evidence type="ECO:0000313" key="3">
    <source>
        <dbReference type="Proteomes" id="UP000036893"/>
    </source>
</evidence>
<dbReference type="PANTHER" id="PTHR34853:SF5">
    <property type="entry name" value="LIP-DOMAIN-CONTAINING PROTEIN-RELATED"/>
    <property type="match status" value="1"/>
</dbReference>
<dbReference type="InterPro" id="IPR029058">
    <property type="entry name" value="AB_hydrolase_fold"/>
</dbReference>
<evidence type="ECO:0000256" key="1">
    <source>
        <dbReference type="ARBA" id="ARBA00022801"/>
    </source>
</evidence>
<comment type="caution">
    <text evidence="2">The sequence shown here is derived from an EMBL/GenBank/DDBJ whole genome shotgun (WGS) entry which is preliminary data.</text>
</comment>
<dbReference type="InterPro" id="IPR005152">
    <property type="entry name" value="Lipase_secreted"/>
</dbReference>
<dbReference type="RefSeq" id="XP_043144825.1">
    <property type="nucleotide sequence ID" value="XM_043288890.1"/>
</dbReference>
<gene>
    <name evidence="2" type="ORF">Aud_003943</name>
</gene>
<name>A0A8E0QQG5_9EURO</name>
<dbReference type="EMBL" id="BBXM02000003">
    <property type="protein sequence ID" value="GIC87559.1"/>
    <property type="molecule type" value="Genomic_DNA"/>
</dbReference>
<dbReference type="GO" id="GO:0016042">
    <property type="term" value="P:lipid catabolic process"/>
    <property type="evidence" value="ECO:0007669"/>
    <property type="project" value="InterPro"/>
</dbReference>
<sequence length="136" mass="15150">MPQQGAFLKKGKPLDSNDIAKCQYQDIKSYFMEANMLDEPEAARVPDANEMGQHVPEIVLFISKSANDEVSPVNDADALVPFYCDSGARVEYLRDELSDHATMALTGVPDVLFWLQDRMMGFLLMPAGGRKSFSQD</sequence>
<reference evidence="2" key="2">
    <citation type="submission" date="2021-01" db="EMBL/GenBank/DDBJ databases">
        <title>Pan-genome distribution and transcriptional activeness of fungal secondary metabolism genes in Aspergillus section Fumigati.</title>
        <authorList>
            <person name="Takahashi H."/>
            <person name="Umemura M."/>
            <person name="Ninomiya A."/>
            <person name="Kusuya Y."/>
            <person name="Urayama S."/>
            <person name="Shimizu M."/>
            <person name="Watanabe A."/>
            <person name="Kamei K."/>
            <person name="Yaguchi T."/>
            <person name="Hagiwara D."/>
        </authorList>
    </citation>
    <scope>NUCLEOTIDE SEQUENCE</scope>
    <source>
        <strain evidence="2">IFM 46973</strain>
    </source>
</reference>
<dbReference type="Pfam" id="PF03583">
    <property type="entry name" value="LIP"/>
    <property type="match status" value="1"/>
</dbReference>